<sequence length="168" mass="17852">MIDMAETTKKKPVRRKRSTQAGTGAGASADAGTGAGTRGSTSTTGTKKKTPVKKPAPKKTTPKKSAAVGVREKTPEGFIVGGDSAIIAAALVEGGADRHEINENIRKQIKKANGLTTRNGEDKYIPSMVSSILAKMLATGYYDIQSEWKLVKLDRKKRVRKPAKKAAS</sequence>
<proteinExistence type="predicted"/>
<dbReference type="EMBL" id="MZ820089">
    <property type="protein sequence ID" value="QZE10834.1"/>
    <property type="molecule type" value="Genomic_DNA"/>
</dbReference>
<dbReference type="Proteomes" id="UP000827561">
    <property type="component" value="Segment"/>
</dbReference>
<organism evidence="2 3">
    <name type="scientific">Gordonia phage ChisanaKitsune</name>
    <dbReference type="NCBI Taxonomy" id="2871538"/>
    <lineage>
        <taxon>Viruses</taxon>
        <taxon>Duplodnaviria</taxon>
        <taxon>Heunggongvirae</taxon>
        <taxon>Uroviricota</taxon>
        <taxon>Caudoviricetes</taxon>
        <taxon>Chidieberevirus</taxon>
        <taxon>Chidieberevirus chisanakitsune</taxon>
    </lineage>
</organism>
<evidence type="ECO:0000256" key="1">
    <source>
        <dbReference type="SAM" id="MobiDB-lite"/>
    </source>
</evidence>
<evidence type="ECO:0000313" key="3">
    <source>
        <dbReference type="Proteomes" id="UP000827561"/>
    </source>
</evidence>
<keyword evidence="3" id="KW-1185">Reference proteome</keyword>
<dbReference type="KEGG" id="vg:77952036"/>
<feature type="region of interest" description="Disordered" evidence="1">
    <location>
        <begin position="1"/>
        <end position="70"/>
    </location>
</feature>
<feature type="compositionally biased region" description="Low complexity" evidence="1">
    <location>
        <begin position="26"/>
        <end position="45"/>
    </location>
</feature>
<accession>A0AAE7XGJ0</accession>
<reference evidence="2 3" key="1">
    <citation type="submission" date="2021-08" db="EMBL/GenBank/DDBJ databases">
        <authorList>
            <person name="Abebe M.A."/>
            <person name="Anderson J.Z."/>
            <person name="Burris R."/>
            <person name="Durrani M."/>
            <person name="Fetterly M.N."/>
            <person name="Fowler R.A."/>
            <person name="Friedman A."/>
            <person name="Khuong T.M."/>
            <person name="Konnor C.A."/>
            <person name="Madden B.G."/>
            <person name="Makula M.N."/>
            <person name="McTigue K."/>
            <person name="Morgan A.R."/>
            <person name="Qureshi S.I."/>
            <person name="Rainey M."/>
            <person name="Scherer A.E."/>
            <person name="Singer L."/>
            <person name="Thakar S.M."/>
            <person name="Truong P."/>
            <person name="Zaeean M.H."/>
            <person name="Balish M.F."/>
            <person name="Garlena R.A."/>
            <person name="Russell D.A."/>
            <person name="Jacobs-Sera D."/>
            <person name="Hatfull G.F."/>
        </authorList>
    </citation>
    <scope>NUCLEOTIDE SEQUENCE [LARGE SCALE GENOMIC DNA]</scope>
</reference>
<dbReference type="RefSeq" id="YP_010675712.1">
    <property type="nucleotide sequence ID" value="NC_071006.1"/>
</dbReference>
<evidence type="ECO:0000313" key="2">
    <source>
        <dbReference type="EMBL" id="QZE10834.1"/>
    </source>
</evidence>
<feature type="compositionally biased region" description="Basic residues" evidence="1">
    <location>
        <begin position="46"/>
        <end position="62"/>
    </location>
</feature>
<gene>
    <name evidence="2" type="primary">65</name>
    <name evidence="2" type="ORF">SEA_CHISANAKITSUNE_65</name>
</gene>
<protein>
    <submittedName>
        <fullName evidence="2">Uncharacterized protein</fullName>
    </submittedName>
</protein>
<dbReference type="GeneID" id="77952036"/>
<name>A0AAE7XGJ0_9CAUD</name>